<evidence type="ECO:0000313" key="2">
    <source>
        <dbReference type="Proteomes" id="UP001056120"/>
    </source>
</evidence>
<organism evidence="1 2">
    <name type="scientific">Smallanthus sonchifolius</name>
    <dbReference type="NCBI Taxonomy" id="185202"/>
    <lineage>
        <taxon>Eukaryota</taxon>
        <taxon>Viridiplantae</taxon>
        <taxon>Streptophyta</taxon>
        <taxon>Embryophyta</taxon>
        <taxon>Tracheophyta</taxon>
        <taxon>Spermatophyta</taxon>
        <taxon>Magnoliopsida</taxon>
        <taxon>eudicotyledons</taxon>
        <taxon>Gunneridae</taxon>
        <taxon>Pentapetalae</taxon>
        <taxon>asterids</taxon>
        <taxon>campanulids</taxon>
        <taxon>Asterales</taxon>
        <taxon>Asteraceae</taxon>
        <taxon>Asteroideae</taxon>
        <taxon>Heliantheae alliance</taxon>
        <taxon>Millerieae</taxon>
        <taxon>Smallanthus</taxon>
    </lineage>
</organism>
<reference evidence="1 2" key="2">
    <citation type="journal article" date="2022" name="Mol. Ecol. Resour.">
        <title>The genomes of chicory, endive, great burdock and yacon provide insights into Asteraceae paleo-polyploidization history and plant inulin production.</title>
        <authorList>
            <person name="Fan W."/>
            <person name="Wang S."/>
            <person name="Wang H."/>
            <person name="Wang A."/>
            <person name="Jiang F."/>
            <person name="Liu H."/>
            <person name="Zhao H."/>
            <person name="Xu D."/>
            <person name="Zhang Y."/>
        </authorList>
    </citation>
    <scope>NUCLEOTIDE SEQUENCE [LARGE SCALE GENOMIC DNA]</scope>
    <source>
        <strain evidence="2">cv. Yunnan</strain>
        <tissue evidence="1">Leaves</tissue>
    </source>
</reference>
<keyword evidence="2" id="KW-1185">Reference proteome</keyword>
<protein>
    <submittedName>
        <fullName evidence="1">Uncharacterized protein</fullName>
    </submittedName>
</protein>
<dbReference type="Proteomes" id="UP001056120">
    <property type="component" value="Linkage Group LG10"/>
</dbReference>
<evidence type="ECO:0000313" key="1">
    <source>
        <dbReference type="EMBL" id="KAI3802007.1"/>
    </source>
</evidence>
<accession>A0ACB9I2K9</accession>
<comment type="caution">
    <text evidence="1">The sequence shown here is derived from an EMBL/GenBank/DDBJ whole genome shotgun (WGS) entry which is preliminary data.</text>
</comment>
<proteinExistence type="predicted"/>
<name>A0ACB9I2K9_9ASTR</name>
<reference evidence="2" key="1">
    <citation type="journal article" date="2022" name="Mol. Ecol. Resour.">
        <title>The genomes of chicory, endive, great burdock and yacon provide insights into Asteraceae palaeo-polyploidization history and plant inulin production.</title>
        <authorList>
            <person name="Fan W."/>
            <person name="Wang S."/>
            <person name="Wang H."/>
            <person name="Wang A."/>
            <person name="Jiang F."/>
            <person name="Liu H."/>
            <person name="Zhao H."/>
            <person name="Xu D."/>
            <person name="Zhang Y."/>
        </authorList>
    </citation>
    <scope>NUCLEOTIDE SEQUENCE [LARGE SCALE GENOMIC DNA]</scope>
    <source>
        <strain evidence="2">cv. Yunnan</strain>
    </source>
</reference>
<dbReference type="EMBL" id="CM042027">
    <property type="protein sequence ID" value="KAI3802007.1"/>
    <property type="molecule type" value="Genomic_DNA"/>
</dbReference>
<gene>
    <name evidence="1" type="ORF">L1987_30129</name>
</gene>
<sequence length="198" mass="22972">MLQIAASSANRGGESSSSKPKPFHSELKDAPYERFTKPKDDRIRHTVAIKQNYNHPPNVGETEIEGTELKDNIERVKQIYEKRERVATQWEKEKQMFLKEIKRLKKEQEDPLERKNLDELFPPLEGQHHAGALIEDEVHTALKGEEGIANHDPKDDALNDDFTRNDNFALWKKKWTTEKEKTGPHINYHALPSNISRL</sequence>